<dbReference type="InterPro" id="IPR001296">
    <property type="entry name" value="Glyco_trans_1"/>
</dbReference>
<evidence type="ECO:0000259" key="2">
    <source>
        <dbReference type="Pfam" id="PF13439"/>
    </source>
</evidence>
<proteinExistence type="predicted"/>
<dbReference type="Gene3D" id="3.40.50.2000">
    <property type="entry name" value="Glycogen Phosphorylase B"/>
    <property type="match status" value="2"/>
</dbReference>
<dbReference type="GO" id="GO:0016757">
    <property type="term" value="F:glycosyltransferase activity"/>
    <property type="evidence" value="ECO:0007669"/>
    <property type="project" value="UniProtKB-KW"/>
</dbReference>
<feature type="domain" description="Glycosyl transferase family 1" evidence="1">
    <location>
        <begin position="186"/>
        <end position="345"/>
    </location>
</feature>
<accession>A0A517ZMN5</accession>
<dbReference type="Pfam" id="PF00534">
    <property type="entry name" value="Glycos_transf_1"/>
    <property type="match status" value="1"/>
</dbReference>
<sequence>MSPPSPPIRLAFCITDLDPGGAERALVQIVTRLDRTRWAPVVYCLSPPGDLVAVLEAANIPVTCFGASGLRSIGVIRQLARALKQNRPQLLQTFLFHANLIGRVAARWAGVPHIVSGIRVAEKRANLHLRLDRMTNALVACNVCVSQAVADFSILRGGLSPEKTIVIPNGVDYEKFAHAQPVSLTQFGIPSGSRVVVTVGRLDPQKGLTFLLPAFSEVHAQHPDAHLLLVGEGPQREELQTLTSELGLNACVHFAGWQADVPGILKSCDCQVLASLWEGMANVVLEGMAAGIPMLATAVEGVAEQIASGENGIVVEAGSASALAVGLNQLLADPQGAQSMAERAQVVVEERFTWDKVAAEYDRLYAEIVGIPSLAESEAGK</sequence>
<protein>
    <submittedName>
        <fullName evidence="3">Glycosyltransferase EpsD</fullName>
        <ecNumber evidence="3">2.4.-.-</ecNumber>
    </submittedName>
</protein>
<dbReference type="Proteomes" id="UP000319383">
    <property type="component" value="Chromosome"/>
</dbReference>
<keyword evidence="3" id="KW-0328">Glycosyltransferase</keyword>
<dbReference type="EC" id="2.4.-.-" evidence="3"/>
<dbReference type="EMBL" id="CP036276">
    <property type="protein sequence ID" value="QDU43742.1"/>
    <property type="molecule type" value="Genomic_DNA"/>
</dbReference>
<evidence type="ECO:0000313" key="3">
    <source>
        <dbReference type="EMBL" id="QDU43742.1"/>
    </source>
</evidence>
<evidence type="ECO:0000313" key="4">
    <source>
        <dbReference type="Proteomes" id="UP000319383"/>
    </source>
</evidence>
<dbReference type="InterPro" id="IPR028098">
    <property type="entry name" value="Glyco_trans_4-like_N"/>
</dbReference>
<dbReference type="SUPFAM" id="SSF53756">
    <property type="entry name" value="UDP-Glycosyltransferase/glycogen phosphorylase"/>
    <property type="match status" value="1"/>
</dbReference>
<dbReference type="KEGG" id="sdyn:Mal52_22180"/>
<reference evidence="3 4" key="1">
    <citation type="submission" date="2019-02" db="EMBL/GenBank/DDBJ databases">
        <title>Deep-cultivation of Planctomycetes and their phenomic and genomic characterization uncovers novel biology.</title>
        <authorList>
            <person name="Wiegand S."/>
            <person name="Jogler M."/>
            <person name="Boedeker C."/>
            <person name="Pinto D."/>
            <person name="Vollmers J."/>
            <person name="Rivas-Marin E."/>
            <person name="Kohn T."/>
            <person name="Peeters S.H."/>
            <person name="Heuer A."/>
            <person name="Rast P."/>
            <person name="Oberbeckmann S."/>
            <person name="Bunk B."/>
            <person name="Jeske O."/>
            <person name="Meyerdierks A."/>
            <person name="Storesund J.E."/>
            <person name="Kallscheuer N."/>
            <person name="Luecker S."/>
            <person name="Lage O.M."/>
            <person name="Pohl T."/>
            <person name="Merkel B.J."/>
            <person name="Hornburger P."/>
            <person name="Mueller R.-W."/>
            <person name="Bruemmer F."/>
            <person name="Labrenz M."/>
            <person name="Spormann A.M."/>
            <person name="Op den Camp H."/>
            <person name="Overmann J."/>
            <person name="Amann R."/>
            <person name="Jetten M.S.M."/>
            <person name="Mascher T."/>
            <person name="Medema M.H."/>
            <person name="Devos D.P."/>
            <person name="Kaster A.-K."/>
            <person name="Ovreas L."/>
            <person name="Rohde M."/>
            <person name="Galperin M.Y."/>
            <person name="Jogler C."/>
        </authorList>
    </citation>
    <scope>NUCLEOTIDE SEQUENCE [LARGE SCALE GENOMIC DNA]</scope>
    <source>
        <strain evidence="3 4">Mal52</strain>
    </source>
</reference>
<feature type="domain" description="Glycosyltransferase subfamily 4-like N-terminal" evidence="2">
    <location>
        <begin position="19"/>
        <end position="174"/>
    </location>
</feature>
<gene>
    <name evidence="3" type="primary">epsD_2</name>
    <name evidence="3" type="ORF">Mal52_22180</name>
</gene>
<dbReference type="PANTHER" id="PTHR12526">
    <property type="entry name" value="GLYCOSYLTRANSFERASE"/>
    <property type="match status" value="1"/>
</dbReference>
<keyword evidence="3" id="KW-0808">Transferase</keyword>
<dbReference type="PANTHER" id="PTHR12526:SF636">
    <property type="entry name" value="BLL3647 PROTEIN"/>
    <property type="match status" value="1"/>
</dbReference>
<keyword evidence="4" id="KW-1185">Reference proteome</keyword>
<dbReference type="RefSeq" id="WP_145376011.1">
    <property type="nucleotide sequence ID" value="NZ_CP036276.1"/>
</dbReference>
<dbReference type="Pfam" id="PF13439">
    <property type="entry name" value="Glyco_transf_4"/>
    <property type="match status" value="1"/>
</dbReference>
<organism evidence="3 4">
    <name type="scientific">Symmachiella dynata</name>
    <dbReference type="NCBI Taxonomy" id="2527995"/>
    <lineage>
        <taxon>Bacteria</taxon>
        <taxon>Pseudomonadati</taxon>
        <taxon>Planctomycetota</taxon>
        <taxon>Planctomycetia</taxon>
        <taxon>Planctomycetales</taxon>
        <taxon>Planctomycetaceae</taxon>
        <taxon>Symmachiella</taxon>
    </lineage>
</organism>
<evidence type="ECO:0000259" key="1">
    <source>
        <dbReference type="Pfam" id="PF00534"/>
    </source>
</evidence>
<dbReference type="AlphaFoldDB" id="A0A517ZMN5"/>
<name>A0A517ZMN5_9PLAN</name>